<proteinExistence type="predicted"/>
<comment type="caution">
    <text evidence="1">The sequence shown here is derived from an EMBL/GenBank/DDBJ whole genome shotgun (WGS) entry which is preliminary data.</text>
</comment>
<accession>A0ABQ8L1S6</accession>
<gene>
    <name evidence="1" type="ORF">H4Q32_025068</name>
</gene>
<dbReference type="EMBL" id="JACTAM010002573">
    <property type="protein sequence ID" value="KAI2644279.1"/>
    <property type="molecule type" value="Genomic_DNA"/>
</dbReference>
<evidence type="ECO:0000313" key="2">
    <source>
        <dbReference type="Proteomes" id="UP000830375"/>
    </source>
</evidence>
<protein>
    <submittedName>
        <fullName evidence="1">Inositol-3-phosphate synthase</fullName>
    </submittedName>
</protein>
<keyword evidence="2" id="KW-1185">Reference proteome</keyword>
<evidence type="ECO:0000313" key="1">
    <source>
        <dbReference type="EMBL" id="KAI2644279.1"/>
    </source>
</evidence>
<dbReference type="Proteomes" id="UP000830375">
    <property type="component" value="Unassembled WGS sequence"/>
</dbReference>
<organism evidence="1 2">
    <name type="scientific">Labeo rohita</name>
    <name type="common">Indian major carp</name>
    <name type="synonym">Cyprinus rohita</name>
    <dbReference type="NCBI Taxonomy" id="84645"/>
    <lineage>
        <taxon>Eukaryota</taxon>
        <taxon>Metazoa</taxon>
        <taxon>Chordata</taxon>
        <taxon>Craniata</taxon>
        <taxon>Vertebrata</taxon>
        <taxon>Euteleostomi</taxon>
        <taxon>Actinopterygii</taxon>
        <taxon>Neopterygii</taxon>
        <taxon>Teleostei</taxon>
        <taxon>Ostariophysi</taxon>
        <taxon>Cypriniformes</taxon>
        <taxon>Cyprinidae</taxon>
        <taxon>Labeoninae</taxon>
        <taxon>Labeonini</taxon>
        <taxon>Labeo</taxon>
    </lineage>
</organism>
<sequence>MPIKSLISCFRLDSDSALWDSDLSPTRPILDSDLSRTRPRWTRTQHYKKIEGASDLFYAPVTVGGQSILNGLLDSGSMACTLSEEEDESEKKYWELISCQKSNPECEQFLKLLSCVSRWSGSLQPDKLGSVKLCQAVTLLPRSDLVWGRLPANTHISPGSTVIIEPTTSRSAPRHVLVGCVVSSMWGDRWVQMKILNSTQSPITL</sequence>
<name>A0ABQ8L1S6_LABRO</name>
<reference evidence="1 2" key="1">
    <citation type="submission" date="2022-01" db="EMBL/GenBank/DDBJ databases">
        <title>A high-quality chromosome-level genome assembly of rohu carp, Labeo rohita.</title>
        <authorList>
            <person name="Arick M.A. II"/>
            <person name="Hsu C.-Y."/>
            <person name="Magbanua Z."/>
            <person name="Pechanova O."/>
            <person name="Grover C."/>
            <person name="Miller E."/>
            <person name="Thrash A."/>
            <person name="Ezzel L."/>
            <person name="Alam S."/>
            <person name="Benzie J."/>
            <person name="Hamilton M."/>
            <person name="Karsi A."/>
            <person name="Lawrence M.L."/>
            <person name="Peterson D.G."/>
        </authorList>
    </citation>
    <scope>NUCLEOTIDE SEQUENCE [LARGE SCALE GENOMIC DNA]</scope>
    <source>
        <strain evidence="2">BAU-BD-2019</strain>
        <tissue evidence="1">Blood</tissue>
    </source>
</reference>